<accession>A0ABX6V6V3</accession>
<keyword evidence="4" id="KW-0050">Antiport</keyword>
<evidence type="ECO:0000256" key="11">
    <source>
        <dbReference type="SAM" id="Phobius"/>
    </source>
</evidence>
<evidence type="ECO:0000256" key="1">
    <source>
        <dbReference type="ARBA" id="ARBA00004141"/>
    </source>
</evidence>
<keyword evidence="14" id="KW-1185">Reference proteome</keyword>
<evidence type="ECO:0000256" key="2">
    <source>
        <dbReference type="ARBA" id="ARBA00005551"/>
    </source>
</evidence>
<dbReference type="Pfam" id="PF00999">
    <property type="entry name" value="Na_H_Exchanger"/>
    <property type="match status" value="1"/>
</dbReference>
<protein>
    <submittedName>
        <fullName evidence="13">Monovalent cation:proton antiporter-2 (CPA2) family protein</fullName>
    </submittedName>
</protein>
<organism evidence="13 14">
    <name type="scientific">Shewanella eurypsychrophilus</name>
    <dbReference type="NCBI Taxonomy" id="2593656"/>
    <lineage>
        <taxon>Bacteria</taxon>
        <taxon>Pseudomonadati</taxon>
        <taxon>Pseudomonadota</taxon>
        <taxon>Gammaproteobacteria</taxon>
        <taxon>Alteromonadales</taxon>
        <taxon>Shewanellaceae</taxon>
        <taxon>Shewanella</taxon>
    </lineage>
</organism>
<evidence type="ECO:0000313" key="14">
    <source>
        <dbReference type="Proteomes" id="UP000316416"/>
    </source>
</evidence>
<feature type="transmembrane region" description="Helical" evidence="11">
    <location>
        <begin position="54"/>
        <end position="73"/>
    </location>
</feature>
<keyword evidence="10 11" id="KW-0472">Membrane</keyword>
<dbReference type="RefSeq" id="WP_195873029.1">
    <property type="nucleotide sequence ID" value="NZ_CP045503.2"/>
</dbReference>
<dbReference type="EMBL" id="CP045503">
    <property type="protein sequence ID" value="QPG58334.1"/>
    <property type="molecule type" value="Genomic_DNA"/>
</dbReference>
<dbReference type="SUPFAM" id="SSF51735">
    <property type="entry name" value="NAD(P)-binding Rossmann-fold domains"/>
    <property type="match status" value="1"/>
</dbReference>
<feature type="transmembrane region" description="Helical" evidence="11">
    <location>
        <begin position="115"/>
        <end position="134"/>
    </location>
</feature>
<dbReference type="InterPro" id="IPR036291">
    <property type="entry name" value="NAD(P)-bd_dom_sf"/>
</dbReference>
<feature type="transmembrane region" description="Helical" evidence="11">
    <location>
        <begin position="311"/>
        <end position="335"/>
    </location>
</feature>
<reference evidence="13" key="1">
    <citation type="submission" date="2021-07" db="EMBL/GenBank/DDBJ databases">
        <title>Shewanella sp. YLB-07 whole genome sequence.</title>
        <authorList>
            <person name="Yu L."/>
        </authorList>
    </citation>
    <scope>NUCLEOTIDE SEQUENCE</scope>
    <source>
        <strain evidence="13">YLB-08</strain>
    </source>
</reference>
<dbReference type="InterPro" id="IPR006153">
    <property type="entry name" value="Cation/H_exchanger_TM"/>
</dbReference>
<feature type="transmembrane region" description="Helical" evidence="11">
    <location>
        <begin position="85"/>
        <end position="109"/>
    </location>
</feature>
<keyword evidence="6 11" id="KW-0812">Transmembrane</keyword>
<feature type="transmembrane region" description="Helical" evidence="11">
    <location>
        <begin position="373"/>
        <end position="393"/>
    </location>
</feature>
<evidence type="ECO:0000259" key="12">
    <source>
        <dbReference type="PROSITE" id="PS51201"/>
    </source>
</evidence>
<evidence type="ECO:0000256" key="5">
    <source>
        <dbReference type="ARBA" id="ARBA00022538"/>
    </source>
</evidence>
<dbReference type="InterPro" id="IPR004771">
    <property type="entry name" value="K/H_exchanger"/>
</dbReference>
<dbReference type="InterPro" id="IPR038770">
    <property type="entry name" value="Na+/solute_symporter_sf"/>
</dbReference>
<name>A0ABX6V6V3_9GAMM</name>
<keyword evidence="5" id="KW-0633">Potassium transport</keyword>
<feature type="transmembrane region" description="Helical" evidence="11">
    <location>
        <begin position="146"/>
        <end position="169"/>
    </location>
</feature>
<evidence type="ECO:0000256" key="3">
    <source>
        <dbReference type="ARBA" id="ARBA00022448"/>
    </source>
</evidence>
<feature type="transmembrane region" description="Helical" evidence="11">
    <location>
        <begin position="197"/>
        <end position="218"/>
    </location>
</feature>
<evidence type="ECO:0000313" key="13">
    <source>
        <dbReference type="EMBL" id="QPG58334.1"/>
    </source>
</evidence>
<keyword evidence="9" id="KW-0406">Ion transport</keyword>
<dbReference type="Gene3D" id="3.40.50.720">
    <property type="entry name" value="NAD(P)-binding Rossmann-like Domain"/>
    <property type="match status" value="1"/>
</dbReference>
<dbReference type="Proteomes" id="UP000316416">
    <property type="component" value="Chromosome"/>
</dbReference>
<evidence type="ECO:0000256" key="4">
    <source>
        <dbReference type="ARBA" id="ARBA00022449"/>
    </source>
</evidence>
<dbReference type="PANTHER" id="PTHR46157">
    <property type="entry name" value="K(+) EFFLUX ANTIPORTER 3, CHLOROPLASTIC"/>
    <property type="match status" value="1"/>
</dbReference>
<evidence type="ECO:0000256" key="8">
    <source>
        <dbReference type="ARBA" id="ARBA00022989"/>
    </source>
</evidence>
<dbReference type="PANTHER" id="PTHR46157:SF4">
    <property type="entry name" value="K(+) EFFLUX ANTIPORTER 3, CHLOROPLASTIC"/>
    <property type="match status" value="1"/>
</dbReference>
<feature type="transmembrane region" description="Helical" evidence="11">
    <location>
        <begin position="30"/>
        <end position="48"/>
    </location>
</feature>
<feature type="transmembrane region" description="Helical" evidence="11">
    <location>
        <begin position="6"/>
        <end position="23"/>
    </location>
</feature>
<dbReference type="Pfam" id="PF02254">
    <property type="entry name" value="TrkA_N"/>
    <property type="match status" value="1"/>
</dbReference>
<dbReference type="NCBIfam" id="TIGR00932">
    <property type="entry name" value="2a37"/>
    <property type="match status" value="1"/>
</dbReference>
<gene>
    <name evidence="13" type="ORF">FM038_013425</name>
</gene>
<proteinExistence type="inferred from homology"/>
<comment type="similarity">
    <text evidence="2">Belongs to the monovalent cation:proton antiporter 2 (CPA2) transporter (TC 2.A.37) family.</text>
</comment>
<evidence type="ECO:0000256" key="9">
    <source>
        <dbReference type="ARBA" id="ARBA00023065"/>
    </source>
</evidence>
<keyword evidence="3" id="KW-0813">Transport</keyword>
<dbReference type="InterPro" id="IPR003148">
    <property type="entry name" value="RCK_N"/>
</dbReference>
<feature type="domain" description="RCK N-terminal" evidence="12">
    <location>
        <begin position="417"/>
        <end position="534"/>
    </location>
</feature>
<dbReference type="Gene3D" id="1.20.1530.20">
    <property type="match status" value="1"/>
</dbReference>
<evidence type="ECO:0000256" key="10">
    <source>
        <dbReference type="ARBA" id="ARBA00023136"/>
    </source>
</evidence>
<comment type="subcellular location">
    <subcellularLocation>
        <location evidence="1">Membrane</location>
        <topology evidence="1">Multi-pass membrane protein</topology>
    </subcellularLocation>
</comment>
<evidence type="ECO:0000256" key="7">
    <source>
        <dbReference type="ARBA" id="ARBA00022958"/>
    </source>
</evidence>
<evidence type="ECO:0000256" key="6">
    <source>
        <dbReference type="ARBA" id="ARBA00022692"/>
    </source>
</evidence>
<feature type="transmembrane region" description="Helical" evidence="11">
    <location>
        <begin position="239"/>
        <end position="266"/>
    </location>
</feature>
<feature type="transmembrane region" description="Helical" evidence="11">
    <location>
        <begin position="286"/>
        <end position="304"/>
    </location>
</feature>
<sequence length="622" mass="67364">MTTYFIQAFIYLLAAVVTVPLAKRAGLGSVLGYLIAGVLIGPITGLVGSETASIQHFAEFGVVMMLFLVGLELQPRMLWNMRHKLIGLGGLQVGLTTLIVMLAGISLGFSWKPSLVVGLIFSLSSTAIVLQTLAEKSLDKTDGGRASFSVLLFQDIAVIPMLALIPLLATPELFTSNAIQAQSAHAELSLVAHLTGWQYAAVMIGSVVAVIVAGQYFSHPLFKWVAKSGLREVFTATTLLIVIGIAALMSLVGLSPALGVFIAGMVLANSEFRHELESNIQPFKGLLLGLFFITVGAGISFEIIKNNLATVLSLSIAVITLKAVVLFGLAIIFKVRKSDGWLMALSLAQAGEFGFVVLAFAKQNQALSPEWAAILSPVVAISMIITPLLFLFFDKVIVNKYRETAPTPKETSSINKQGKVIIAGAGRFGQVINRLLMINGFNTIVLDQSVSIIERIKRINMESFFGDATQSDLLHTAGIESASLLVIAIDDKEHVLDMVKHIKHQYPKLPVVARAYDRGHAYALESAGANYVFIESYHSALEMAKTSLNALGFTAESSEAAKNHYLAIEKQHHPDLLNAWKASKDASHLFDNYLELYMQLEAAFTERDNGVDKNKHQSVKPV</sequence>
<dbReference type="PROSITE" id="PS51201">
    <property type="entry name" value="RCK_N"/>
    <property type="match status" value="1"/>
</dbReference>
<keyword evidence="7" id="KW-0630">Potassium</keyword>
<keyword evidence="8 11" id="KW-1133">Transmembrane helix</keyword>